<comment type="caution">
    <text evidence="2">The sequence shown here is derived from an EMBL/GenBank/DDBJ whole genome shotgun (WGS) entry which is preliminary data.</text>
</comment>
<dbReference type="Proteomes" id="UP000078225">
    <property type="component" value="Unassembled WGS sequence"/>
</dbReference>
<reference evidence="3" key="1">
    <citation type="submission" date="2016-05" db="EMBL/GenBank/DDBJ databases">
        <authorList>
            <person name="Behera P."/>
            <person name="Vaishampayan P."/>
            <person name="Singh N."/>
            <person name="Raina V."/>
            <person name="Suar M."/>
            <person name="Pattnaik A."/>
            <person name="Rastogi G."/>
        </authorList>
    </citation>
    <scope>NUCLEOTIDE SEQUENCE [LARGE SCALE GENOMIC DNA]</scope>
    <source>
        <strain evidence="3">MP23</strain>
    </source>
</reference>
<dbReference type="AlphaFoldDB" id="A0A1B7L2D6"/>
<accession>A0A1B7L2D6</accession>
<gene>
    <name evidence="2" type="ORF">A9B99_08885</name>
</gene>
<evidence type="ECO:0000313" key="2">
    <source>
        <dbReference type="EMBL" id="OAT76421.1"/>
    </source>
</evidence>
<dbReference type="EMBL" id="LYRP01000022">
    <property type="protein sequence ID" value="OAT76421.1"/>
    <property type="molecule type" value="Genomic_DNA"/>
</dbReference>
<evidence type="ECO:0000313" key="3">
    <source>
        <dbReference type="Proteomes" id="UP000078225"/>
    </source>
</evidence>
<evidence type="ECO:0000256" key="1">
    <source>
        <dbReference type="SAM" id="MobiDB-lite"/>
    </source>
</evidence>
<organism evidence="2 3">
    <name type="scientific">Mangrovibacter phragmitis</name>
    <dbReference type="NCBI Taxonomy" id="1691903"/>
    <lineage>
        <taxon>Bacteria</taxon>
        <taxon>Pseudomonadati</taxon>
        <taxon>Pseudomonadota</taxon>
        <taxon>Gammaproteobacteria</taxon>
        <taxon>Enterobacterales</taxon>
        <taxon>Enterobacteriaceae</taxon>
        <taxon>Mangrovibacter</taxon>
    </lineage>
</organism>
<name>A0A1B7L2D6_9ENTR</name>
<feature type="region of interest" description="Disordered" evidence="1">
    <location>
        <begin position="1"/>
        <end position="20"/>
    </location>
</feature>
<proteinExistence type="predicted"/>
<keyword evidence="3" id="KW-1185">Reference proteome</keyword>
<dbReference type="RefSeq" id="WP_156519060.1">
    <property type="nucleotide sequence ID" value="NZ_LYRP01000022.1"/>
</dbReference>
<sequence length="81" mass="8524">MPTRSGTRTGRRGKPNVREAAILPATKGVQGASAPCGRRAQRVRGSSMADTARNLLSTGRFTVTVVTVPFTCSVVVSVHLD</sequence>
<protein>
    <submittedName>
        <fullName evidence="2">Uncharacterized protein</fullName>
    </submittedName>
</protein>